<dbReference type="CDD" id="cd04301">
    <property type="entry name" value="NAT_SF"/>
    <property type="match status" value="1"/>
</dbReference>
<dbReference type="PANTHER" id="PTHR43877:SF2">
    <property type="entry name" value="AMINOALKYLPHOSPHONATE N-ACETYLTRANSFERASE-RELATED"/>
    <property type="match status" value="1"/>
</dbReference>
<accession>A0ABX0VIY7</accession>
<protein>
    <submittedName>
        <fullName evidence="4">GNAT family N-acetyltransferase</fullName>
    </submittedName>
</protein>
<proteinExistence type="predicted"/>
<reference evidence="4 5" key="1">
    <citation type="journal article" date="2020" name="Microorganisms">
        <title>Polyphasic Characterisation of Cedecea colo sp. nov., a New Enteric Bacterium Isolated from the Koala Hindgut.</title>
        <authorList>
            <person name="Boath J.M."/>
            <person name="Dakhal S."/>
            <person name="Van T.T.H."/>
            <person name="Moore R.J."/>
            <person name="Dekiwadia C."/>
            <person name="Macreadie I.G."/>
        </authorList>
    </citation>
    <scope>NUCLEOTIDE SEQUENCE [LARGE SCALE GENOMIC DNA]</scope>
    <source>
        <strain evidence="4 5">ZA</strain>
    </source>
</reference>
<dbReference type="InterPro" id="IPR016181">
    <property type="entry name" value="Acyl_CoA_acyltransferase"/>
</dbReference>
<organism evidence="4 5">
    <name type="scientific">Cedecea colo</name>
    <dbReference type="NCBI Taxonomy" id="2552946"/>
    <lineage>
        <taxon>Bacteria</taxon>
        <taxon>Pseudomonadati</taxon>
        <taxon>Pseudomonadota</taxon>
        <taxon>Gammaproteobacteria</taxon>
        <taxon>Enterobacterales</taxon>
        <taxon>Enterobacteriaceae</taxon>
        <taxon>Cedecea</taxon>
    </lineage>
</organism>
<sequence>MKVRLASPDEAQALWDIRNQAIRYGCRESYAAEVITAWTPEIMPQAYRSAVANNPFFVVDDPSGNSPVATGFLDLMSGSVEAVFTLPAFLGQGMASRILQAIKEEAIKRGLTQLTLSSTPNACTFYEKNGFTVIEEALYPSSLAGTSLRCMEMVCILPIANDIK</sequence>
<dbReference type="InterPro" id="IPR050832">
    <property type="entry name" value="Bact_Acetyltransf"/>
</dbReference>
<dbReference type="Pfam" id="PF13673">
    <property type="entry name" value="Acetyltransf_10"/>
    <property type="match status" value="1"/>
</dbReference>
<keyword evidence="2" id="KW-0012">Acyltransferase</keyword>
<gene>
    <name evidence="4" type="ORF">E2L00_02850</name>
</gene>
<keyword evidence="5" id="KW-1185">Reference proteome</keyword>
<evidence type="ECO:0000313" key="4">
    <source>
        <dbReference type="EMBL" id="NIY46486.1"/>
    </source>
</evidence>
<name>A0ABX0VIY7_9ENTR</name>
<evidence type="ECO:0000313" key="5">
    <source>
        <dbReference type="Proteomes" id="UP000697927"/>
    </source>
</evidence>
<dbReference type="Gene3D" id="3.40.630.30">
    <property type="match status" value="1"/>
</dbReference>
<dbReference type="Proteomes" id="UP000697927">
    <property type="component" value="Unassembled WGS sequence"/>
</dbReference>
<evidence type="ECO:0000256" key="1">
    <source>
        <dbReference type="ARBA" id="ARBA00022679"/>
    </source>
</evidence>
<feature type="domain" description="N-acetyltransferase" evidence="3">
    <location>
        <begin position="1"/>
        <end position="158"/>
    </location>
</feature>
<dbReference type="PROSITE" id="PS51186">
    <property type="entry name" value="GNAT"/>
    <property type="match status" value="1"/>
</dbReference>
<dbReference type="RefSeq" id="WP_167606685.1">
    <property type="nucleotide sequence ID" value="NZ_SOYS01000001.1"/>
</dbReference>
<evidence type="ECO:0000256" key="2">
    <source>
        <dbReference type="ARBA" id="ARBA00023315"/>
    </source>
</evidence>
<comment type="caution">
    <text evidence="4">The sequence shown here is derived from an EMBL/GenBank/DDBJ whole genome shotgun (WGS) entry which is preliminary data.</text>
</comment>
<dbReference type="PANTHER" id="PTHR43877">
    <property type="entry name" value="AMINOALKYLPHOSPHONATE N-ACETYLTRANSFERASE-RELATED-RELATED"/>
    <property type="match status" value="1"/>
</dbReference>
<dbReference type="SUPFAM" id="SSF55729">
    <property type="entry name" value="Acyl-CoA N-acyltransferases (Nat)"/>
    <property type="match status" value="1"/>
</dbReference>
<keyword evidence="1" id="KW-0808">Transferase</keyword>
<dbReference type="EMBL" id="SOYS01000001">
    <property type="protein sequence ID" value="NIY46486.1"/>
    <property type="molecule type" value="Genomic_DNA"/>
</dbReference>
<dbReference type="InterPro" id="IPR000182">
    <property type="entry name" value="GNAT_dom"/>
</dbReference>
<evidence type="ECO:0000259" key="3">
    <source>
        <dbReference type="PROSITE" id="PS51186"/>
    </source>
</evidence>